<gene>
    <name evidence="4" type="ORF">G6011_00311</name>
</gene>
<dbReference type="InterPro" id="IPR039261">
    <property type="entry name" value="FNR_nucleotide-bd"/>
</dbReference>
<comment type="caution">
    <text evidence="4">The sequence shown here is derived from an EMBL/GenBank/DDBJ whole genome shotgun (WGS) entry which is preliminary data.</text>
</comment>
<evidence type="ECO:0000256" key="1">
    <source>
        <dbReference type="ARBA" id="ARBA00022448"/>
    </source>
</evidence>
<evidence type="ECO:0000313" key="5">
    <source>
        <dbReference type="Proteomes" id="UP001199106"/>
    </source>
</evidence>
<dbReference type="PANTHER" id="PTHR32361">
    <property type="entry name" value="FERRIC/CUPRIC REDUCTASE TRANSMEMBRANE COMPONENT"/>
    <property type="match status" value="1"/>
</dbReference>
<dbReference type="InterPro" id="IPR013121">
    <property type="entry name" value="Fe_red_NAD-bd_6"/>
</dbReference>
<keyword evidence="5" id="KW-1185">Reference proteome</keyword>
<dbReference type="GO" id="GO:0000293">
    <property type="term" value="F:ferric-chelate reductase activity"/>
    <property type="evidence" value="ECO:0007669"/>
    <property type="project" value="TreeGrafter"/>
</dbReference>
<dbReference type="EMBL" id="JAANER010000001">
    <property type="protein sequence ID" value="KAG9195191.1"/>
    <property type="molecule type" value="Genomic_DNA"/>
</dbReference>
<organism evidence="4 5">
    <name type="scientific">Alternaria panax</name>
    <dbReference type="NCBI Taxonomy" id="48097"/>
    <lineage>
        <taxon>Eukaryota</taxon>
        <taxon>Fungi</taxon>
        <taxon>Dikarya</taxon>
        <taxon>Ascomycota</taxon>
        <taxon>Pezizomycotina</taxon>
        <taxon>Dothideomycetes</taxon>
        <taxon>Pleosporomycetidae</taxon>
        <taxon>Pleosporales</taxon>
        <taxon>Pleosporineae</taxon>
        <taxon>Pleosporaceae</taxon>
        <taxon>Alternaria</taxon>
        <taxon>Alternaria sect. Panax</taxon>
    </lineage>
</organism>
<accession>A0AAD4IHX6</accession>
<feature type="domain" description="Ferric reductase NAD binding" evidence="3">
    <location>
        <begin position="86"/>
        <end position="163"/>
    </location>
</feature>
<dbReference type="PANTHER" id="PTHR32361:SF12">
    <property type="entry name" value="PUTATIVE (AFU_ORTHOLOGUE AFUA_1G14340)-RELATED"/>
    <property type="match status" value="1"/>
</dbReference>
<keyword evidence="2" id="KW-0560">Oxidoreductase</keyword>
<dbReference type="CDD" id="cd06186">
    <property type="entry name" value="NOX_Duox_like_FAD_NADP"/>
    <property type="match status" value="1"/>
</dbReference>
<dbReference type="GO" id="GO:0015677">
    <property type="term" value="P:copper ion import"/>
    <property type="evidence" value="ECO:0007669"/>
    <property type="project" value="TreeGrafter"/>
</dbReference>
<dbReference type="GO" id="GO:0006826">
    <property type="term" value="P:iron ion transport"/>
    <property type="evidence" value="ECO:0007669"/>
    <property type="project" value="TreeGrafter"/>
</dbReference>
<dbReference type="GO" id="GO:0005886">
    <property type="term" value="C:plasma membrane"/>
    <property type="evidence" value="ECO:0007669"/>
    <property type="project" value="TreeGrafter"/>
</dbReference>
<dbReference type="Pfam" id="PF08030">
    <property type="entry name" value="NAD_binding_6"/>
    <property type="match status" value="1"/>
</dbReference>
<evidence type="ECO:0000256" key="2">
    <source>
        <dbReference type="ARBA" id="ARBA00023002"/>
    </source>
</evidence>
<dbReference type="Proteomes" id="UP001199106">
    <property type="component" value="Unassembled WGS sequence"/>
</dbReference>
<proteinExistence type="predicted"/>
<keyword evidence="1" id="KW-0813">Transport</keyword>
<protein>
    <recommendedName>
        <fullName evidence="3">Ferric reductase NAD binding domain-containing protein</fullName>
    </recommendedName>
</protein>
<dbReference type="InterPro" id="IPR051410">
    <property type="entry name" value="Ferric/Cupric_Reductase"/>
</dbReference>
<reference evidence="4" key="1">
    <citation type="submission" date="2021-07" db="EMBL/GenBank/DDBJ databases">
        <title>Genome Resource of American Ginseng Black Spot Pathogen Alternaria panax.</title>
        <authorList>
            <person name="Qiu C."/>
            <person name="Wang W."/>
            <person name="Liu Z."/>
        </authorList>
    </citation>
    <scope>NUCLEOTIDE SEQUENCE</scope>
    <source>
        <strain evidence="4">BNCC115425</strain>
    </source>
</reference>
<evidence type="ECO:0000259" key="3">
    <source>
        <dbReference type="Pfam" id="PF08030"/>
    </source>
</evidence>
<dbReference type="GO" id="GO:0006879">
    <property type="term" value="P:intracellular iron ion homeostasis"/>
    <property type="evidence" value="ECO:0007669"/>
    <property type="project" value="TreeGrafter"/>
</dbReference>
<name>A0AAD4IHX6_9PLEO</name>
<dbReference type="AlphaFoldDB" id="A0AAD4IHX6"/>
<dbReference type="SUPFAM" id="SSF52343">
    <property type="entry name" value="Ferredoxin reductase-like, C-terminal NADP-linked domain"/>
    <property type="match status" value="1"/>
</dbReference>
<sequence>MGSHPFSVAWSQSSGYAKIPAEKVPSTIDDLKLEGGPSTVSCIIRSRQGMTGSLYKLAAKYENAHVHLWGAIEGPYGGYHSLDSYGTVVLFAGGVGITHQLSFVRHLLNAHNSNTAATQKVILVWCIANLDALEWVRSWLDEIAAIQHFRDVVSIRIYASRMVSFETGGRFLPAYLSVKLQRCEVQGVLDEEVLAQIGAMAVSVCGPRGFSDSVRVAVRRRVGVRSIDLFEEAFSY</sequence>
<dbReference type="Gene3D" id="3.40.50.80">
    <property type="entry name" value="Nucleotide-binding domain of ferredoxin-NADP reductase (FNR) module"/>
    <property type="match status" value="1"/>
</dbReference>
<evidence type="ECO:0000313" key="4">
    <source>
        <dbReference type="EMBL" id="KAG9195191.1"/>
    </source>
</evidence>